<evidence type="ECO:0000256" key="7">
    <source>
        <dbReference type="ARBA" id="ARBA00023136"/>
    </source>
</evidence>
<dbReference type="Proteomes" id="UP000580891">
    <property type="component" value="Unassembled WGS sequence"/>
</dbReference>
<dbReference type="SUPFAM" id="SSF103481">
    <property type="entry name" value="Multidrug resistance efflux transporter EmrE"/>
    <property type="match status" value="2"/>
</dbReference>
<comment type="subcellular location">
    <subcellularLocation>
        <location evidence="1">Cell membrane</location>
        <topology evidence="1">Multi-pass membrane protein</topology>
    </subcellularLocation>
</comment>
<evidence type="ECO:0000256" key="8">
    <source>
        <dbReference type="SAM" id="Phobius"/>
    </source>
</evidence>
<accession>A0A7V9YXU8</accession>
<feature type="transmembrane region" description="Helical" evidence="8">
    <location>
        <begin position="157"/>
        <end position="173"/>
    </location>
</feature>
<gene>
    <name evidence="10" type="ORF">HNQ85_000709</name>
</gene>
<dbReference type="PANTHER" id="PTHR22911:SF137">
    <property type="entry name" value="SOLUTE CARRIER FAMILY 35 MEMBER G2-RELATED"/>
    <property type="match status" value="1"/>
</dbReference>
<feature type="transmembrane region" description="Helical" evidence="8">
    <location>
        <begin position="216"/>
        <end position="235"/>
    </location>
</feature>
<dbReference type="GO" id="GO:0005886">
    <property type="term" value="C:plasma membrane"/>
    <property type="evidence" value="ECO:0007669"/>
    <property type="project" value="UniProtKB-SubCell"/>
</dbReference>
<feature type="domain" description="EamA" evidence="9">
    <location>
        <begin position="161"/>
        <end position="289"/>
    </location>
</feature>
<evidence type="ECO:0000256" key="5">
    <source>
        <dbReference type="ARBA" id="ARBA00022692"/>
    </source>
</evidence>
<proteinExistence type="inferred from homology"/>
<dbReference type="PANTHER" id="PTHR22911">
    <property type="entry name" value="ACYL-MALONYL CONDENSING ENZYME-RELATED"/>
    <property type="match status" value="1"/>
</dbReference>
<keyword evidence="7 8" id="KW-0472">Membrane</keyword>
<feature type="transmembrane region" description="Helical" evidence="8">
    <location>
        <begin position="41"/>
        <end position="58"/>
    </location>
</feature>
<keyword evidence="4" id="KW-1003">Cell membrane</keyword>
<feature type="transmembrane region" description="Helical" evidence="8">
    <location>
        <begin position="110"/>
        <end position="127"/>
    </location>
</feature>
<keyword evidence="3" id="KW-0813">Transport</keyword>
<name>A0A7V9YXU8_9BACL</name>
<evidence type="ECO:0000313" key="11">
    <source>
        <dbReference type="Proteomes" id="UP000580891"/>
    </source>
</evidence>
<feature type="domain" description="EamA" evidence="9">
    <location>
        <begin position="10"/>
        <end position="150"/>
    </location>
</feature>
<evidence type="ECO:0000256" key="1">
    <source>
        <dbReference type="ARBA" id="ARBA00004651"/>
    </source>
</evidence>
<feature type="transmembrane region" description="Helical" evidence="8">
    <location>
        <begin position="185"/>
        <end position="204"/>
    </location>
</feature>
<feature type="transmembrane region" description="Helical" evidence="8">
    <location>
        <begin position="79"/>
        <end position="98"/>
    </location>
</feature>
<evidence type="ECO:0000256" key="3">
    <source>
        <dbReference type="ARBA" id="ARBA00022448"/>
    </source>
</evidence>
<comment type="similarity">
    <text evidence="2">Belongs to the EamA transporter family.</text>
</comment>
<evidence type="ECO:0000259" key="9">
    <source>
        <dbReference type="Pfam" id="PF00892"/>
    </source>
</evidence>
<feature type="transmembrane region" description="Helical" evidence="8">
    <location>
        <begin position="12"/>
        <end position="29"/>
    </location>
</feature>
<feature type="transmembrane region" description="Helical" evidence="8">
    <location>
        <begin position="247"/>
        <end position="267"/>
    </location>
</feature>
<evidence type="ECO:0000256" key="4">
    <source>
        <dbReference type="ARBA" id="ARBA00022475"/>
    </source>
</evidence>
<dbReference type="InterPro" id="IPR004626">
    <property type="entry name" value="RarD"/>
</dbReference>
<evidence type="ECO:0000256" key="2">
    <source>
        <dbReference type="ARBA" id="ARBA00007362"/>
    </source>
</evidence>
<evidence type="ECO:0000313" key="10">
    <source>
        <dbReference type="EMBL" id="MBA2870451.1"/>
    </source>
</evidence>
<keyword evidence="5 8" id="KW-0812">Transmembrane</keyword>
<reference evidence="10 11" key="1">
    <citation type="submission" date="2020-07" db="EMBL/GenBank/DDBJ databases">
        <title>Genomic Encyclopedia of Type Strains, Phase IV (KMG-IV): sequencing the most valuable type-strain genomes for metagenomic binning, comparative biology and taxonomic classification.</title>
        <authorList>
            <person name="Goeker M."/>
        </authorList>
    </citation>
    <scope>NUCLEOTIDE SEQUENCE [LARGE SCALE GENOMIC DNA]</scope>
    <source>
        <strain evidence="10 11">DSM 25220</strain>
    </source>
</reference>
<sequence length="311" mass="35352">MKDSINNEKAGVLYAALAYFMWGILPLYWKLLDHIAAGEILAHRIFWSFVFMILLLMFNRQLVLFREQLQIIVRNPQKAIGVIVAALLISMNWFIYIWAVNHEHVVEASLGYYINPLVSVVLGMVVLKERLNIWQLISFILAIIGVFIITIQYGSFPWISISLAVSFGLYGLAKKIATFDSSIGLTLETMVVTPVSLLYIVYVQAKGIGSFDVTDWSTLLLMGAGPATALPLLYFAKGAKRISLTMIGFLQYIAPTISLLLGIFLFHETFTKIHFYSFSFIWAALIIFSFSKTKQMESLHEKWMNRNSLRI</sequence>
<feature type="transmembrane region" description="Helical" evidence="8">
    <location>
        <begin position="273"/>
        <end position="290"/>
    </location>
</feature>
<dbReference type="EMBL" id="JACDUU010000001">
    <property type="protein sequence ID" value="MBA2870451.1"/>
    <property type="molecule type" value="Genomic_DNA"/>
</dbReference>
<dbReference type="RefSeq" id="WP_181536214.1">
    <property type="nucleotide sequence ID" value="NZ_JACDUU010000001.1"/>
</dbReference>
<dbReference type="InterPro" id="IPR037185">
    <property type="entry name" value="EmrE-like"/>
</dbReference>
<keyword evidence="11" id="KW-1185">Reference proteome</keyword>
<dbReference type="InterPro" id="IPR000620">
    <property type="entry name" value="EamA_dom"/>
</dbReference>
<organism evidence="10 11">
    <name type="scientific">[Anoxybacillus] calidus</name>
    <dbReference type="NCBI Taxonomy" id="575178"/>
    <lineage>
        <taxon>Bacteria</taxon>
        <taxon>Bacillati</taxon>
        <taxon>Bacillota</taxon>
        <taxon>Bacilli</taxon>
        <taxon>Bacillales</taxon>
        <taxon>Anoxybacillaceae</taxon>
        <taxon>Paranoxybacillus</taxon>
    </lineage>
</organism>
<dbReference type="NCBIfam" id="TIGR00688">
    <property type="entry name" value="rarD"/>
    <property type="match status" value="1"/>
</dbReference>
<protein>
    <submittedName>
        <fullName evidence="10">Chloramphenicol-sensitive protein RarD</fullName>
    </submittedName>
</protein>
<dbReference type="Pfam" id="PF00892">
    <property type="entry name" value="EamA"/>
    <property type="match status" value="2"/>
</dbReference>
<dbReference type="AlphaFoldDB" id="A0A7V9YXU8"/>
<evidence type="ECO:0000256" key="6">
    <source>
        <dbReference type="ARBA" id="ARBA00022989"/>
    </source>
</evidence>
<keyword evidence="6 8" id="KW-1133">Transmembrane helix</keyword>
<comment type="caution">
    <text evidence="10">The sequence shown here is derived from an EMBL/GenBank/DDBJ whole genome shotgun (WGS) entry which is preliminary data.</text>
</comment>